<dbReference type="PANTHER" id="PTHR46796:SF12">
    <property type="entry name" value="HTH-TYPE DNA-BINDING TRANSCRIPTIONAL ACTIVATOR EUTR"/>
    <property type="match status" value="1"/>
</dbReference>
<keyword evidence="6" id="KW-1185">Reference proteome</keyword>
<dbReference type="GO" id="GO:0043565">
    <property type="term" value="F:sequence-specific DNA binding"/>
    <property type="evidence" value="ECO:0007669"/>
    <property type="project" value="InterPro"/>
</dbReference>
<evidence type="ECO:0000256" key="2">
    <source>
        <dbReference type="ARBA" id="ARBA00023125"/>
    </source>
</evidence>
<dbReference type="PANTHER" id="PTHR46796">
    <property type="entry name" value="HTH-TYPE TRANSCRIPTIONAL ACTIVATOR RHAS-RELATED"/>
    <property type="match status" value="1"/>
</dbReference>
<evidence type="ECO:0000256" key="1">
    <source>
        <dbReference type="ARBA" id="ARBA00023015"/>
    </source>
</evidence>
<dbReference type="OrthoDB" id="185346at2"/>
<protein>
    <submittedName>
        <fullName evidence="5">AraC family transcriptional regulator</fullName>
    </submittedName>
</protein>
<dbReference type="RefSeq" id="WP_004360665.1">
    <property type="nucleotide sequence ID" value="NZ_AMXF01000044.1"/>
</dbReference>
<keyword evidence="1" id="KW-0805">Transcription regulation</keyword>
<evidence type="ECO:0000256" key="3">
    <source>
        <dbReference type="ARBA" id="ARBA00023163"/>
    </source>
</evidence>
<dbReference type="InterPro" id="IPR018060">
    <property type="entry name" value="HTH_AraC"/>
</dbReference>
<dbReference type="PROSITE" id="PS01124">
    <property type="entry name" value="HTH_ARAC_FAMILY_2"/>
    <property type="match status" value="1"/>
</dbReference>
<evidence type="ECO:0000259" key="4">
    <source>
        <dbReference type="PROSITE" id="PS01124"/>
    </source>
</evidence>
<reference evidence="5 6" key="1">
    <citation type="submission" date="2012-09" db="EMBL/GenBank/DDBJ databases">
        <title>Draft Genome Sequences of 6 Strains from Genus Thauera.</title>
        <authorList>
            <person name="Liu B."/>
            <person name="Shapleigh J.P."/>
            <person name="Frostegard A.H."/>
        </authorList>
    </citation>
    <scope>NUCLEOTIDE SEQUENCE [LARGE SCALE GENOMIC DNA]</scope>
    <source>
        <strain evidence="5 6">B4P</strain>
    </source>
</reference>
<comment type="caution">
    <text evidence="5">The sequence shown here is derived from an EMBL/GenBank/DDBJ whole genome shotgun (WGS) entry which is preliminary data.</text>
</comment>
<dbReference type="Pfam" id="PF12833">
    <property type="entry name" value="HTH_18"/>
    <property type="match status" value="1"/>
</dbReference>
<dbReference type="Gene3D" id="1.10.10.60">
    <property type="entry name" value="Homeodomain-like"/>
    <property type="match status" value="1"/>
</dbReference>
<sequence length="319" mass="34944">MRVADASEFGKRLMAWDAVYEQLAPGCFEGGVEELWIDDGLEILWETGNRSVWTAGSNRAGMVSLGIPVAGGGSGMYCGVPLHGGAVSWLPGGGDFEIFSRERMDIVSATVSETLLRGFAGTDSPRTTEAQLRRPFIRQQPGRAEMLRRALLEIVAAVRGQPELLEIPASRAAMRDCVLSLMLDTLNPASGRPTPDLRPSVKAWIVRKVREGALASPSDPFHVADVCRSLGVSRRSLQYAFEDLTGMGAVQFLRNVRLNAVRRELHIPVGCPEEPIAAIAARWGFWHMPRFAGYYRALFGELPSETRRRQGLSTQHGLG</sequence>
<organism evidence="5 6">
    <name type="scientific">Thauera phenylacetica B4P</name>
    <dbReference type="NCBI Taxonomy" id="1234382"/>
    <lineage>
        <taxon>Bacteria</taxon>
        <taxon>Pseudomonadati</taxon>
        <taxon>Pseudomonadota</taxon>
        <taxon>Betaproteobacteria</taxon>
        <taxon>Rhodocyclales</taxon>
        <taxon>Zoogloeaceae</taxon>
        <taxon>Thauera</taxon>
    </lineage>
</organism>
<dbReference type="SMART" id="SM00342">
    <property type="entry name" value="HTH_ARAC"/>
    <property type="match status" value="1"/>
</dbReference>
<dbReference type="InterPro" id="IPR050204">
    <property type="entry name" value="AraC_XylS_family_regulators"/>
</dbReference>
<gene>
    <name evidence="5" type="ORF">C667_08530</name>
</gene>
<dbReference type="GO" id="GO:0003700">
    <property type="term" value="F:DNA-binding transcription factor activity"/>
    <property type="evidence" value="ECO:0007669"/>
    <property type="project" value="InterPro"/>
</dbReference>
<dbReference type="AlphaFoldDB" id="N6Z0Y7"/>
<evidence type="ECO:0000313" key="5">
    <source>
        <dbReference type="EMBL" id="ENO97505.1"/>
    </source>
</evidence>
<accession>N6Z0Y7</accession>
<dbReference type="EMBL" id="AMXF01000044">
    <property type="protein sequence ID" value="ENO97505.1"/>
    <property type="molecule type" value="Genomic_DNA"/>
</dbReference>
<dbReference type="InterPro" id="IPR009057">
    <property type="entry name" value="Homeodomain-like_sf"/>
</dbReference>
<feature type="domain" description="HTH araC/xylS-type" evidence="4">
    <location>
        <begin position="207"/>
        <end position="309"/>
    </location>
</feature>
<dbReference type="Proteomes" id="UP000013047">
    <property type="component" value="Unassembled WGS sequence"/>
</dbReference>
<evidence type="ECO:0000313" key="6">
    <source>
        <dbReference type="Proteomes" id="UP000013047"/>
    </source>
</evidence>
<proteinExistence type="predicted"/>
<keyword evidence="3" id="KW-0804">Transcription</keyword>
<dbReference type="SUPFAM" id="SSF46689">
    <property type="entry name" value="Homeodomain-like"/>
    <property type="match status" value="1"/>
</dbReference>
<keyword evidence="2" id="KW-0238">DNA-binding</keyword>
<name>N6Z0Y7_9RHOO</name>